<dbReference type="SUPFAM" id="SSF56655">
    <property type="entry name" value="Carbohydrate phosphatase"/>
    <property type="match status" value="1"/>
</dbReference>
<reference evidence="2 4" key="1">
    <citation type="submission" date="2014-12" db="EMBL/GenBank/DDBJ databases">
        <title>Comparative genomics of the lactic acid bacteria isolated from the honey bee gut.</title>
        <authorList>
            <person name="Ellegaard K.M."/>
            <person name="Tamarit D."/>
            <person name="Javelind E."/>
            <person name="Olofsson T."/>
            <person name="Andersson S.G."/>
            <person name="Vasquez A."/>
        </authorList>
    </citation>
    <scope>NUCLEOTIDE SEQUENCE [LARGE SCALE GENOMIC DNA]</scope>
    <source>
        <strain evidence="2 4">Bin2</strain>
    </source>
</reference>
<name>A0A0F4KUL1_9BIFI</name>
<accession>A0A0F4KUL1</accession>
<dbReference type="GO" id="GO:0006020">
    <property type="term" value="P:inositol metabolic process"/>
    <property type="evidence" value="ECO:0007669"/>
    <property type="project" value="TreeGrafter"/>
</dbReference>
<gene>
    <name evidence="3" type="ORF">CQR44_1059</name>
    <name evidence="2" type="ORF">JF69_10450</name>
</gene>
<dbReference type="Proteomes" id="UP000033648">
    <property type="component" value="Unassembled WGS sequence"/>
</dbReference>
<evidence type="ECO:0000313" key="4">
    <source>
        <dbReference type="Proteomes" id="UP000033648"/>
    </source>
</evidence>
<keyword evidence="1" id="KW-0479">Metal-binding</keyword>
<evidence type="ECO:0000313" key="3">
    <source>
        <dbReference type="EMBL" id="PKV09524.1"/>
    </source>
</evidence>
<dbReference type="PANTHER" id="PTHR20854">
    <property type="entry name" value="INOSITOL MONOPHOSPHATASE"/>
    <property type="match status" value="1"/>
</dbReference>
<keyword evidence="1" id="KW-0460">Magnesium</keyword>
<dbReference type="GO" id="GO:0007165">
    <property type="term" value="P:signal transduction"/>
    <property type="evidence" value="ECO:0007669"/>
    <property type="project" value="TreeGrafter"/>
</dbReference>
<sequence>MELRDLAMQAATIAVEAGRHALQDQINPHDPRSTSAIGQGTQFSPGIDTRLIRYCRTKIAALDPMDGFWEEEAGNRRPGGRYWCLGHIDGPVNYVRNMAEWTLTISLFAVDEKGHASPVLGIVHAPVLGLTYLAAKGQGAIRIRRTIVGDKREKIIPSTMTTLNGSVISFGMSYFPNESEKVLQIVSRMAGKPADIKRVGPVSLDLCRVADGSYDAYFEPALHSWDIPAVSAAAVVVREAKGTLWRWDGGHVRWEGSNDVVATNGLIAEDLNTYLSGR</sequence>
<dbReference type="EMBL" id="JWME01000011">
    <property type="protein sequence ID" value="KJY49738.1"/>
    <property type="molecule type" value="Genomic_DNA"/>
</dbReference>
<dbReference type="EMBL" id="PCHJ01000015">
    <property type="protein sequence ID" value="PKV09524.1"/>
    <property type="molecule type" value="Genomic_DNA"/>
</dbReference>
<dbReference type="InterPro" id="IPR000760">
    <property type="entry name" value="Inositol_monophosphatase-like"/>
</dbReference>
<feature type="binding site" evidence="1">
    <location>
        <position position="88"/>
    </location>
    <ligand>
        <name>Mg(2+)</name>
        <dbReference type="ChEBI" id="CHEBI:18420"/>
        <label>1</label>
        <note>catalytic</note>
    </ligand>
</feature>
<dbReference type="CDD" id="cd01637">
    <property type="entry name" value="IMPase_like"/>
    <property type="match status" value="1"/>
</dbReference>
<evidence type="ECO:0000313" key="2">
    <source>
        <dbReference type="EMBL" id="KJY49738.1"/>
    </source>
</evidence>
<dbReference type="PANTHER" id="PTHR20854:SF4">
    <property type="entry name" value="INOSITOL-1-MONOPHOSPHATASE-RELATED"/>
    <property type="match status" value="1"/>
</dbReference>
<dbReference type="Gene3D" id="3.30.540.10">
    <property type="entry name" value="Fructose-1,6-Bisphosphatase, subunit A, domain 1"/>
    <property type="match status" value="1"/>
</dbReference>
<dbReference type="Gene3D" id="3.40.190.80">
    <property type="match status" value="1"/>
</dbReference>
<proteinExistence type="predicted"/>
<evidence type="ECO:0000313" key="5">
    <source>
        <dbReference type="Proteomes" id="UP000233731"/>
    </source>
</evidence>
<feature type="binding site" evidence="1">
    <location>
        <position position="71"/>
    </location>
    <ligand>
        <name>Mg(2+)</name>
        <dbReference type="ChEBI" id="CHEBI:18420"/>
        <label>1</label>
        <note>catalytic</note>
    </ligand>
</feature>
<reference evidence="3 5" key="2">
    <citation type="submission" date="2017-10" db="EMBL/GenBank/DDBJ databases">
        <title>Bifidobacterium genomics.</title>
        <authorList>
            <person name="Lugli G.A."/>
            <person name="Milani C."/>
            <person name="Mancabelli L."/>
        </authorList>
    </citation>
    <scope>NUCLEOTIDE SEQUENCE [LARGE SCALE GENOMIC DNA]</scope>
    <source>
        <strain evidence="3 5">1460B</strain>
    </source>
</reference>
<dbReference type="AlphaFoldDB" id="A0A0F4KUL1"/>
<dbReference type="GO" id="GO:0008934">
    <property type="term" value="F:inositol monophosphate 1-phosphatase activity"/>
    <property type="evidence" value="ECO:0007669"/>
    <property type="project" value="TreeGrafter"/>
</dbReference>
<dbReference type="Pfam" id="PF00459">
    <property type="entry name" value="Inositol_P"/>
    <property type="match status" value="1"/>
</dbReference>
<organism evidence="2 4">
    <name type="scientific">Bifidobacterium asteroides</name>
    <dbReference type="NCBI Taxonomy" id="1684"/>
    <lineage>
        <taxon>Bacteria</taxon>
        <taxon>Bacillati</taxon>
        <taxon>Actinomycetota</taxon>
        <taxon>Actinomycetes</taxon>
        <taxon>Bifidobacteriales</taxon>
        <taxon>Bifidobacteriaceae</taxon>
        <taxon>Bifidobacterium</taxon>
    </lineage>
</organism>
<protein>
    <submittedName>
        <fullName evidence="2">Inositol monophosphatase</fullName>
    </submittedName>
</protein>
<dbReference type="PATRIC" id="fig|1684.4.peg.1133"/>
<evidence type="ECO:0000256" key="1">
    <source>
        <dbReference type="PIRSR" id="PIRSR600760-2"/>
    </source>
</evidence>
<dbReference type="PRINTS" id="PR00377">
    <property type="entry name" value="IMPHPHTASES"/>
</dbReference>
<feature type="binding site" evidence="1">
    <location>
        <position position="89"/>
    </location>
    <ligand>
        <name>Mg(2+)</name>
        <dbReference type="ChEBI" id="CHEBI:18420"/>
        <label>1</label>
        <note>catalytic</note>
    </ligand>
</feature>
<dbReference type="RefSeq" id="WP_045924645.1">
    <property type="nucleotide sequence ID" value="NZ_CP132384.1"/>
</dbReference>
<dbReference type="OrthoDB" id="9772456at2"/>
<feature type="binding site" evidence="1">
    <location>
        <position position="226"/>
    </location>
    <ligand>
        <name>Mg(2+)</name>
        <dbReference type="ChEBI" id="CHEBI:18420"/>
        <label>1</label>
        <note>catalytic</note>
    </ligand>
</feature>
<dbReference type="GO" id="GO:0046872">
    <property type="term" value="F:metal ion binding"/>
    <property type="evidence" value="ECO:0007669"/>
    <property type="project" value="UniProtKB-KW"/>
</dbReference>
<comment type="cofactor">
    <cofactor evidence="1">
        <name>Mg(2+)</name>
        <dbReference type="ChEBI" id="CHEBI:18420"/>
    </cofactor>
</comment>
<dbReference type="Proteomes" id="UP000233731">
    <property type="component" value="Unassembled WGS sequence"/>
</dbReference>
<comment type="caution">
    <text evidence="2">The sequence shown here is derived from an EMBL/GenBank/DDBJ whole genome shotgun (WGS) entry which is preliminary data.</text>
</comment>